<gene>
    <name evidence="2" type="ORF">SVTN_37105</name>
</gene>
<dbReference type="Proteomes" id="UP000031774">
    <property type="component" value="Chromosome"/>
</dbReference>
<sequence>MTNDGHPSPTAADLWVTAARGRDAAADALRESPTADDLLGTLRALHQAQRAAELSVGAAVEALLSSGHPWHEIAAALGLGPTDEARRVTERGRAEAREATRRRLPH</sequence>
<protein>
    <submittedName>
        <fullName evidence="2">Uncharacterized protein</fullName>
    </submittedName>
</protein>
<organism evidence="2 3">
    <name type="scientific">Streptomyces vietnamensis</name>
    <dbReference type="NCBI Taxonomy" id="362257"/>
    <lineage>
        <taxon>Bacteria</taxon>
        <taxon>Bacillati</taxon>
        <taxon>Actinomycetota</taxon>
        <taxon>Actinomycetes</taxon>
        <taxon>Kitasatosporales</taxon>
        <taxon>Streptomycetaceae</taxon>
        <taxon>Streptomyces</taxon>
    </lineage>
</organism>
<name>A0A0B5I4Q2_9ACTN</name>
<evidence type="ECO:0000313" key="2">
    <source>
        <dbReference type="EMBL" id="AJF69085.1"/>
    </source>
</evidence>
<accession>A0A0B5I4Q2</accession>
<dbReference type="HOGENOM" id="CLU_2221837_0_0_11"/>
<evidence type="ECO:0000256" key="1">
    <source>
        <dbReference type="SAM" id="MobiDB-lite"/>
    </source>
</evidence>
<reference evidence="2 3" key="1">
    <citation type="submission" date="2014-12" db="EMBL/GenBank/DDBJ databases">
        <title>Complete genome sequence of Streptomyces vietnamensis strain GIMV4.0001, a genetic manipulable producer of the benzoisochromanequinone antibiotic granaticin.</title>
        <authorList>
            <person name="Deng M.R."/>
            <person name="Guo J."/>
            <person name="Ma L.Y."/>
            <person name="Feng G.D."/>
            <person name="Mo C.Y."/>
            <person name="Zhu H.H."/>
        </authorList>
    </citation>
    <scope>NUCLEOTIDE SEQUENCE [LARGE SCALE GENOMIC DNA]</scope>
    <source>
        <strain evidence="3">GIMV4.0001</strain>
    </source>
</reference>
<evidence type="ECO:0000313" key="3">
    <source>
        <dbReference type="Proteomes" id="UP000031774"/>
    </source>
</evidence>
<dbReference type="RefSeq" id="WP_041133006.1">
    <property type="nucleotide sequence ID" value="NZ_CP010407.1"/>
</dbReference>
<dbReference type="KEGG" id="svt:SVTN_37105"/>
<proteinExistence type="predicted"/>
<dbReference type="EMBL" id="CP010407">
    <property type="protein sequence ID" value="AJF69085.1"/>
    <property type="molecule type" value="Genomic_DNA"/>
</dbReference>
<feature type="region of interest" description="Disordered" evidence="1">
    <location>
        <begin position="84"/>
        <end position="106"/>
    </location>
</feature>
<keyword evidence="3" id="KW-1185">Reference proteome</keyword>
<dbReference type="AlphaFoldDB" id="A0A0B5I4Q2"/>